<dbReference type="AlphaFoldDB" id="A0A1V6TLM7"/>
<dbReference type="SUPFAM" id="SSF50447">
    <property type="entry name" value="Translation proteins"/>
    <property type="match status" value="1"/>
</dbReference>
<protein>
    <recommendedName>
        <fullName evidence="13">Elongation factor 1 alpha-like protein</fullName>
    </recommendedName>
    <alternativeName>
        <fullName evidence="3">Elongation factor 1-alpha</fullName>
    </alternativeName>
</protein>
<keyword evidence="10" id="KW-0342">GTP-binding</keyword>
<dbReference type="STRING" id="303698.A0A1V6TLM7"/>
<evidence type="ECO:0000256" key="12">
    <source>
        <dbReference type="ARBA" id="ARBA00063537"/>
    </source>
</evidence>
<feature type="region of interest" description="Disordered" evidence="14">
    <location>
        <begin position="344"/>
        <end position="367"/>
    </location>
</feature>
<evidence type="ECO:0000256" key="3">
    <source>
        <dbReference type="ARBA" id="ARBA00013870"/>
    </source>
</evidence>
<keyword evidence="9" id="KW-0496">Mitochondrion</keyword>
<dbReference type="GO" id="GO:1990533">
    <property type="term" value="C:Dom34-Hbs1 complex"/>
    <property type="evidence" value="ECO:0007669"/>
    <property type="project" value="UniProtKB-ARBA"/>
</dbReference>
<dbReference type="GO" id="GO:0002184">
    <property type="term" value="P:cytoplasmic translational termination"/>
    <property type="evidence" value="ECO:0007669"/>
    <property type="project" value="UniProtKB-ARBA"/>
</dbReference>
<organism evidence="16 17">
    <name type="scientific">Penicillium steckii</name>
    <dbReference type="NCBI Taxonomy" id="303698"/>
    <lineage>
        <taxon>Eukaryota</taxon>
        <taxon>Fungi</taxon>
        <taxon>Dikarya</taxon>
        <taxon>Ascomycota</taxon>
        <taxon>Pezizomycotina</taxon>
        <taxon>Eurotiomycetes</taxon>
        <taxon>Eurotiomycetidae</taxon>
        <taxon>Eurotiales</taxon>
        <taxon>Aspergillaceae</taxon>
        <taxon>Penicillium</taxon>
    </lineage>
</organism>
<dbReference type="GO" id="GO:0006417">
    <property type="term" value="P:regulation of translation"/>
    <property type="evidence" value="ECO:0007669"/>
    <property type="project" value="UniProtKB-KW"/>
</dbReference>
<evidence type="ECO:0000256" key="10">
    <source>
        <dbReference type="ARBA" id="ARBA00023134"/>
    </source>
</evidence>
<feature type="compositionally biased region" description="Basic and acidic residues" evidence="14">
    <location>
        <begin position="263"/>
        <end position="276"/>
    </location>
</feature>
<evidence type="ECO:0000256" key="7">
    <source>
        <dbReference type="ARBA" id="ARBA00022845"/>
    </source>
</evidence>
<evidence type="ECO:0000259" key="15">
    <source>
        <dbReference type="PROSITE" id="PS51722"/>
    </source>
</evidence>
<comment type="subcellular location">
    <subcellularLocation>
        <location evidence="1">Cytoplasm</location>
    </subcellularLocation>
</comment>
<dbReference type="InterPro" id="IPR050100">
    <property type="entry name" value="TRAFAC_GTPase_members"/>
</dbReference>
<evidence type="ECO:0000256" key="9">
    <source>
        <dbReference type="ARBA" id="ARBA00023128"/>
    </source>
</evidence>
<evidence type="ECO:0000256" key="1">
    <source>
        <dbReference type="ARBA" id="ARBA00004496"/>
    </source>
</evidence>
<dbReference type="InterPro" id="IPR031157">
    <property type="entry name" value="G_TR_CS"/>
</dbReference>
<evidence type="ECO:0000256" key="8">
    <source>
        <dbReference type="ARBA" id="ARBA00022917"/>
    </source>
</evidence>
<keyword evidence="8" id="KW-0648">Protein biosynthesis</keyword>
<feature type="compositionally biased region" description="Low complexity" evidence="14">
    <location>
        <begin position="344"/>
        <end position="355"/>
    </location>
</feature>
<dbReference type="InterPro" id="IPR054696">
    <property type="entry name" value="GTP-eEF1A_C"/>
</dbReference>
<dbReference type="EMBL" id="MLKD01000005">
    <property type="protein sequence ID" value="OQE26473.1"/>
    <property type="molecule type" value="Genomic_DNA"/>
</dbReference>
<feature type="domain" description="Tr-type G" evidence="15">
    <location>
        <begin position="397"/>
        <end position="624"/>
    </location>
</feature>
<dbReference type="PRINTS" id="PR00315">
    <property type="entry name" value="ELONGATNFCT"/>
</dbReference>
<dbReference type="Pfam" id="PF03144">
    <property type="entry name" value="GTP_EFTU_D2"/>
    <property type="match status" value="1"/>
</dbReference>
<reference evidence="17" key="1">
    <citation type="journal article" date="2017" name="Nat. Microbiol.">
        <title>Global analysis of biosynthetic gene clusters reveals vast potential of secondary metabolite production in Penicillium species.</title>
        <authorList>
            <person name="Nielsen J.C."/>
            <person name="Grijseels S."/>
            <person name="Prigent S."/>
            <person name="Ji B."/>
            <person name="Dainat J."/>
            <person name="Nielsen K.F."/>
            <person name="Frisvad J.C."/>
            <person name="Workman M."/>
            <person name="Nielsen J."/>
        </authorList>
    </citation>
    <scope>NUCLEOTIDE SEQUENCE [LARGE SCALE GENOMIC DNA]</scope>
    <source>
        <strain evidence="17">IBT 24891</strain>
    </source>
</reference>
<feature type="compositionally biased region" description="Acidic residues" evidence="14">
    <location>
        <begin position="11"/>
        <end position="31"/>
    </location>
</feature>
<proteinExistence type="inferred from homology"/>
<dbReference type="CDD" id="cd16267">
    <property type="entry name" value="HBS1-like_II"/>
    <property type="match status" value="1"/>
</dbReference>
<comment type="caution">
    <text evidence="16">The sequence shown here is derived from an EMBL/GenBank/DDBJ whole genome shotgun (WGS) entry which is preliminary data.</text>
</comment>
<keyword evidence="6" id="KW-0378">Hydrolase</keyword>
<dbReference type="GO" id="GO:0003924">
    <property type="term" value="F:GTPase activity"/>
    <property type="evidence" value="ECO:0007669"/>
    <property type="project" value="InterPro"/>
</dbReference>
<evidence type="ECO:0000256" key="2">
    <source>
        <dbReference type="ARBA" id="ARBA00007249"/>
    </source>
</evidence>
<dbReference type="FunFam" id="2.40.30.10:FF:000020">
    <property type="entry name" value="Translation elongation factor EF-1"/>
    <property type="match status" value="1"/>
</dbReference>
<dbReference type="Proteomes" id="UP000191285">
    <property type="component" value="Unassembled WGS sequence"/>
</dbReference>
<dbReference type="PROSITE" id="PS00301">
    <property type="entry name" value="G_TR_1"/>
    <property type="match status" value="1"/>
</dbReference>
<dbReference type="InterPro" id="IPR009000">
    <property type="entry name" value="Transl_B-barrel_sf"/>
</dbReference>
<evidence type="ECO:0000256" key="13">
    <source>
        <dbReference type="ARBA" id="ARBA00074866"/>
    </source>
</evidence>
<evidence type="ECO:0000256" key="14">
    <source>
        <dbReference type="SAM" id="MobiDB-lite"/>
    </source>
</evidence>
<accession>A0A1V6TLM7</accession>
<dbReference type="InterPro" id="IPR000795">
    <property type="entry name" value="T_Tr_GTP-bd_dom"/>
</dbReference>
<dbReference type="OrthoDB" id="342024at2759"/>
<dbReference type="Pfam" id="PF08938">
    <property type="entry name" value="HBS1_N"/>
    <property type="match status" value="1"/>
</dbReference>
<comment type="catalytic activity">
    <reaction evidence="11">
        <text>GTP + H2O = GDP + phosphate + H(+)</text>
        <dbReference type="Rhea" id="RHEA:19669"/>
        <dbReference type="ChEBI" id="CHEBI:15377"/>
        <dbReference type="ChEBI" id="CHEBI:15378"/>
        <dbReference type="ChEBI" id="CHEBI:37565"/>
        <dbReference type="ChEBI" id="CHEBI:43474"/>
        <dbReference type="ChEBI" id="CHEBI:58189"/>
    </reaction>
    <physiologicalReaction direction="left-to-right" evidence="11">
        <dbReference type="Rhea" id="RHEA:19670"/>
    </physiologicalReaction>
</comment>
<comment type="subunit">
    <text evidence="12">Component of the Dom34-Hbs1 complex, also named Pelota-HBS1L complex, composed of dom34 and hbs1.</text>
</comment>
<dbReference type="SUPFAM" id="SSF52540">
    <property type="entry name" value="P-loop containing nucleoside triphosphate hydrolases"/>
    <property type="match status" value="1"/>
</dbReference>
<dbReference type="FunFam" id="2.40.30.10:FF:000070">
    <property type="entry name" value="Translation elongation factor EF-1 subunit"/>
    <property type="match status" value="1"/>
</dbReference>
<dbReference type="NCBIfam" id="TIGR00231">
    <property type="entry name" value="small_GTP"/>
    <property type="match status" value="1"/>
</dbReference>
<dbReference type="CDD" id="cd01883">
    <property type="entry name" value="EF1_alpha"/>
    <property type="match status" value="1"/>
</dbReference>
<feature type="compositionally biased region" description="Low complexity" evidence="14">
    <location>
        <begin position="216"/>
        <end position="249"/>
    </location>
</feature>
<evidence type="ECO:0000256" key="6">
    <source>
        <dbReference type="ARBA" id="ARBA00022801"/>
    </source>
</evidence>
<dbReference type="GO" id="GO:0005829">
    <property type="term" value="C:cytosol"/>
    <property type="evidence" value="ECO:0007669"/>
    <property type="project" value="GOC"/>
</dbReference>
<dbReference type="GO" id="GO:0005525">
    <property type="term" value="F:GTP binding"/>
    <property type="evidence" value="ECO:0007669"/>
    <property type="project" value="UniProtKB-KW"/>
</dbReference>
<dbReference type="Pfam" id="PF00009">
    <property type="entry name" value="GTP_EFTU"/>
    <property type="match status" value="1"/>
</dbReference>
<feature type="region of interest" description="Disordered" evidence="14">
    <location>
        <begin position="1"/>
        <end position="33"/>
    </location>
</feature>
<name>A0A1V6TLM7_9EURO</name>
<evidence type="ECO:0000313" key="16">
    <source>
        <dbReference type="EMBL" id="OQE26473.1"/>
    </source>
</evidence>
<evidence type="ECO:0000313" key="17">
    <source>
        <dbReference type="Proteomes" id="UP000191285"/>
    </source>
</evidence>
<keyword evidence="17" id="KW-1185">Reference proteome</keyword>
<dbReference type="Gene3D" id="3.40.50.300">
    <property type="entry name" value="P-loop containing nucleotide triphosphate hydrolases"/>
    <property type="match status" value="1"/>
</dbReference>
<dbReference type="PROSITE" id="PS51722">
    <property type="entry name" value="G_TR_2"/>
    <property type="match status" value="1"/>
</dbReference>
<comment type="similarity">
    <text evidence="2">Belongs to the TRAFAC class translation factor GTPase superfamily. Classic translation factor GTPase family. EF-Tu/EF-1A subfamily.</text>
</comment>
<keyword evidence="7" id="KW-0810">Translation regulation</keyword>
<dbReference type="PANTHER" id="PTHR23115">
    <property type="entry name" value="TRANSLATION FACTOR"/>
    <property type="match status" value="1"/>
</dbReference>
<evidence type="ECO:0000256" key="4">
    <source>
        <dbReference type="ARBA" id="ARBA00022490"/>
    </source>
</evidence>
<dbReference type="InterPro" id="IPR004161">
    <property type="entry name" value="EFTu-like_2"/>
</dbReference>
<sequence>MSRHRVKAVGYDDDDYYSDDGYDSPDPEEQELLQRSTAEVLQQLSAGQPPVNVTKDEAQETLYYYYYDVEKSVNYLKGKKEKETKKQQAAAAAQKTKAQSVLGFPAANPPPMAHFSAADFFRDCPWLNVPSHRKAEIMVEPLYPQLGLLGGAPEAGGKPSKLAQLAAARKKKEAEAAAAASPTPYVPQNGQHNAPVSEARAAPLSLSERLAKAKAAKSSEPSSGLAGLKQASQSASSTPSSPAKKPSVSESDKTIPIPVRSPIEQREEPSQKRESQLETPAIRAAPSTFASIIVGNPEGPTMAEPSHLSNDVDLLKIYGQDHAEPFDFAGPSPDDVVLNAQNTAKGMKSKSAASKPGDKKAQGDLAGGMNNLSVEEKVTVKSKNLNVLEEYNKSQRKKSANFVVIGHVDAGKSTLMGRLLADQGAIDQRTLEKYRKEAEKIGKGSFALAWVLDQGSEERARGVTIDIATNKFETEKTAFTIVDAPGHRDFVPNMIAGASQADFAVLVIDSSVGKFESGLKGQTKEHALLVRSIGVQKIIVAVNKMDSVQWDKERFMEIEQQISSFLMTAGFQEKNISFIPCSGVLGDNITRRSEEATASWYTGRTLIEELETSEPYTHALDKPLRMTIGDVFRGGVQNPISISGRLDAGSLQTGDQILTMPSGEKALIRSVEVDSEPSDWAVAGQNVVLNLANIDPVHLRSGDVVCRASSPIPVITTFTAKVLAFEHLMPMPVDVHRGRLHVPARISKMVASLDKASGLPVKKRPKIVSPGTVARVVVEMDQAVPLEAPTRIVLRSGGTTVAAGLLE</sequence>
<keyword evidence="5" id="KW-0547">Nucleotide-binding</keyword>
<dbReference type="FunFam" id="3.40.50.300:FF:000204">
    <property type="entry name" value="Translation elongation factor Tu"/>
    <property type="match status" value="1"/>
</dbReference>
<dbReference type="InterPro" id="IPR027417">
    <property type="entry name" value="P-loop_NTPase"/>
</dbReference>
<evidence type="ECO:0000256" key="5">
    <source>
        <dbReference type="ARBA" id="ARBA00022741"/>
    </source>
</evidence>
<feature type="region of interest" description="Disordered" evidence="14">
    <location>
        <begin position="153"/>
        <end position="307"/>
    </location>
</feature>
<dbReference type="InterPro" id="IPR009001">
    <property type="entry name" value="Transl_elong_EF1A/Init_IF2_C"/>
</dbReference>
<dbReference type="InterPro" id="IPR015033">
    <property type="entry name" value="HBS1-like_N"/>
</dbReference>
<keyword evidence="4" id="KW-0963">Cytoplasm</keyword>
<evidence type="ECO:0000256" key="11">
    <source>
        <dbReference type="ARBA" id="ARBA00049117"/>
    </source>
</evidence>
<dbReference type="InterPro" id="IPR005225">
    <property type="entry name" value="Small_GTP-bd"/>
</dbReference>
<dbReference type="Gene3D" id="2.40.30.10">
    <property type="entry name" value="Translation factors"/>
    <property type="match status" value="2"/>
</dbReference>
<dbReference type="SUPFAM" id="SSF50465">
    <property type="entry name" value="EF-Tu/eEF-1alpha/eIF2-gamma C-terminal domain"/>
    <property type="match status" value="1"/>
</dbReference>
<dbReference type="Pfam" id="PF22594">
    <property type="entry name" value="GTP-eEF1A_C"/>
    <property type="match status" value="1"/>
</dbReference>
<gene>
    <name evidence="16" type="ORF">PENSTE_c005G01477</name>
</gene>